<dbReference type="Pfam" id="PF12307">
    <property type="entry name" value="DUF3631"/>
    <property type="match status" value="1"/>
</dbReference>
<proteinExistence type="predicted"/>
<evidence type="ECO:0000313" key="2">
    <source>
        <dbReference type="EMBL" id="MDV6306033.1"/>
    </source>
</evidence>
<evidence type="ECO:0000259" key="1">
    <source>
        <dbReference type="Pfam" id="PF12307"/>
    </source>
</evidence>
<dbReference type="Proteomes" id="UP001185779">
    <property type="component" value="Unassembled WGS sequence"/>
</dbReference>
<organism evidence="2 3">
    <name type="scientific">Gordonia amicalis</name>
    <dbReference type="NCBI Taxonomy" id="89053"/>
    <lineage>
        <taxon>Bacteria</taxon>
        <taxon>Bacillati</taxon>
        <taxon>Actinomycetota</taxon>
        <taxon>Actinomycetes</taxon>
        <taxon>Mycobacteriales</taxon>
        <taxon>Gordoniaceae</taxon>
        <taxon>Gordonia</taxon>
    </lineage>
</organism>
<gene>
    <name evidence="2" type="ORF">R3P94_01515</name>
</gene>
<feature type="domain" description="DUF3631" evidence="1">
    <location>
        <begin position="227"/>
        <end position="410"/>
    </location>
</feature>
<sequence>MTNFNIETGKFENVTPLARVEGDIRDASVTAEIGLELHEYRDDTDVTLVTHSGGTNGAGVLDAIEQWLDGYLSLPSPHALTAIVLWAAHTWSIRSFYVTPRLVMDSPEPGSGKTRVLELLALLCRDAKLTISSTTPALYRRIAAAEDQPPTILQDEADAIWGRNNPAAEDLRALYNSGYKRGATVDRCEGDSKSMKVVEFPVFAPVAMAGLSGKIPATITSRAINIRMARRAPGEHVREYRERVVADEAEQLRYPLAEWMDSISDDLTYATPEVPEGVRDRPAEVWEALLAIADAAGERWSEKARAACRWFVLETDADELSLGGRLLRDIRDVIGDREAIFSSQLINELIEPDDSEWADLWGKPLDQRRLARELKKYGIKSATVRLDRDNRAKGYRVAGEDGFAQAWERYLPAKPALVRDSRDNRDSSELPQVNDGFECHASGTDVTAQACHICDNAMVFPADLALGHHEGCIA</sequence>
<dbReference type="InterPro" id="IPR022081">
    <property type="entry name" value="DUF3631"/>
</dbReference>
<protein>
    <submittedName>
        <fullName evidence="2">DUF3631 domain-containing protein</fullName>
    </submittedName>
</protein>
<reference evidence="2 3" key="1">
    <citation type="submission" date="2023-10" db="EMBL/GenBank/DDBJ databases">
        <title>Development of a sustainable strategy for remediation of hydrocarbon-contaminated territories based on the waste exchange concept.</title>
        <authorList>
            <person name="Krivoruchko A."/>
        </authorList>
    </citation>
    <scope>NUCLEOTIDE SEQUENCE [LARGE SCALE GENOMIC DNA]</scope>
    <source>
        <strain evidence="2 3">IEGM 1266</strain>
    </source>
</reference>
<name>A0ABU4D8J9_9ACTN</name>
<dbReference type="RefSeq" id="WP_096274951.1">
    <property type="nucleotide sequence ID" value="NZ_JAWLKI010000001.1"/>
</dbReference>
<evidence type="ECO:0000313" key="3">
    <source>
        <dbReference type="Proteomes" id="UP001185779"/>
    </source>
</evidence>
<accession>A0ABU4D8J9</accession>
<comment type="caution">
    <text evidence="2">The sequence shown here is derived from an EMBL/GenBank/DDBJ whole genome shotgun (WGS) entry which is preliminary data.</text>
</comment>
<keyword evidence="3" id="KW-1185">Reference proteome</keyword>
<dbReference type="EMBL" id="JAWLKI010000001">
    <property type="protein sequence ID" value="MDV6306033.1"/>
    <property type="molecule type" value="Genomic_DNA"/>
</dbReference>